<protein>
    <recommendedName>
        <fullName evidence="5">Type II/III secretion system secretin-like domain-containing protein</fullName>
    </recommendedName>
</protein>
<dbReference type="GO" id="GO:0016020">
    <property type="term" value="C:membrane"/>
    <property type="evidence" value="ECO:0007669"/>
    <property type="project" value="UniProtKB-SubCell"/>
</dbReference>
<evidence type="ECO:0000256" key="4">
    <source>
        <dbReference type="RuleBase" id="RU004003"/>
    </source>
</evidence>
<dbReference type="GO" id="GO:0009306">
    <property type="term" value="P:protein secretion"/>
    <property type="evidence" value="ECO:0007669"/>
    <property type="project" value="InterPro"/>
</dbReference>
<comment type="caution">
    <text evidence="6">The sequence shown here is derived from an EMBL/GenBank/DDBJ whole genome shotgun (WGS) entry which is preliminary data.</text>
</comment>
<dbReference type="InterPro" id="IPR050810">
    <property type="entry name" value="Bact_Secretion_Sys_Channel"/>
</dbReference>
<keyword evidence="2" id="KW-0732">Signal</keyword>
<proteinExistence type="inferred from homology"/>
<dbReference type="Proteomes" id="UP001155587">
    <property type="component" value="Unassembled WGS sequence"/>
</dbReference>
<sequence>MTFFKKAALYPGLLLSVLLAGCASEDYHANLKANDAIHQEITQLSTVPDVSKVSHITKPPIAIVPIEEKLEQRYLDETITVNVSDMPLSVVLEDMMAGTGVPIWLSEEVSPNKKVTLNFSASRQAVLNLLSRETGYGIQATPERLEITRYLTETFTLNLPSGKVTGQLGSQGNTSGEDSSRVEGQYLNIEYDGVEIVNEIALAVQNLLGGEEVAKHLVSTSKALSSITVKATPDQMASVRRLINQYQSMLEKQVSLDIRVIEFRSNLGTERGIDWNIVKETSNGALQFFVPGTNTISEGTGYGLAFTGSGAWNGTETFIKVLEKQGSVATQTPITALMLSNQPARVVQEREVPYLYDVSSESSEGVVSASVTREKEMEGVDMMINANVQQDHVWLRISGQLRKIVREETESVENLNLKFLTVEKSEITFANKLRYGQTMVIASVKQTSTTAEQTKNFWTSLFGGTGSKSDTTETLVLLTPRKTQ</sequence>
<evidence type="ECO:0000256" key="1">
    <source>
        <dbReference type="ARBA" id="ARBA00004370"/>
    </source>
</evidence>
<dbReference type="GO" id="GO:0015627">
    <property type="term" value="C:type II protein secretion system complex"/>
    <property type="evidence" value="ECO:0007669"/>
    <property type="project" value="TreeGrafter"/>
</dbReference>
<keyword evidence="3" id="KW-0472">Membrane</keyword>
<gene>
    <name evidence="6" type="ORF">MD535_22330</name>
</gene>
<evidence type="ECO:0000259" key="5">
    <source>
        <dbReference type="Pfam" id="PF00263"/>
    </source>
</evidence>
<comment type="subcellular location">
    <subcellularLocation>
        <location evidence="1">Membrane</location>
    </subcellularLocation>
</comment>
<dbReference type="Gene3D" id="3.55.50.30">
    <property type="match status" value="1"/>
</dbReference>
<name>A0A9X3CSN4_9VIBR</name>
<keyword evidence="7" id="KW-1185">Reference proteome</keyword>
<accession>A0A9X3CSN4</accession>
<comment type="similarity">
    <text evidence="4">Belongs to the bacterial secretin family.</text>
</comment>
<evidence type="ECO:0000256" key="3">
    <source>
        <dbReference type="ARBA" id="ARBA00023136"/>
    </source>
</evidence>
<dbReference type="PANTHER" id="PTHR30332">
    <property type="entry name" value="PROBABLE GENERAL SECRETION PATHWAY PROTEIN D"/>
    <property type="match status" value="1"/>
</dbReference>
<dbReference type="PANTHER" id="PTHR30332:SF24">
    <property type="entry name" value="SECRETIN GSPD-RELATED"/>
    <property type="match status" value="1"/>
</dbReference>
<evidence type="ECO:0000256" key="2">
    <source>
        <dbReference type="ARBA" id="ARBA00022729"/>
    </source>
</evidence>
<dbReference type="Pfam" id="PF00263">
    <property type="entry name" value="Secretin"/>
    <property type="match status" value="1"/>
</dbReference>
<evidence type="ECO:0000313" key="7">
    <source>
        <dbReference type="Proteomes" id="UP001155587"/>
    </source>
</evidence>
<dbReference type="EMBL" id="JAKRRY010000045">
    <property type="protein sequence ID" value="MCW8348730.1"/>
    <property type="molecule type" value="Genomic_DNA"/>
</dbReference>
<dbReference type="RefSeq" id="WP_265677339.1">
    <property type="nucleotide sequence ID" value="NZ_JAKRRY010000045.1"/>
</dbReference>
<organism evidence="6 7">
    <name type="scientific">Vibrio qingdaonensis</name>
    <dbReference type="NCBI Taxonomy" id="2829491"/>
    <lineage>
        <taxon>Bacteria</taxon>
        <taxon>Pseudomonadati</taxon>
        <taxon>Pseudomonadota</taxon>
        <taxon>Gammaproteobacteria</taxon>
        <taxon>Vibrionales</taxon>
        <taxon>Vibrionaceae</taxon>
        <taxon>Vibrio</taxon>
    </lineage>
</organism>
<dbReference type="InterPro" id="IPR004846">
    <property type="entry name" value="T2SS/T3SS_dom"/>
</dbReference>
<evidence type="ECO:0000313" key="6">
    <source>
        <dbReference type="EMBL" id="MCW8348730.1"/>
    </source>
</evidence>
<dbReference type="PROSITE" id="PS51257">
    <property type="entry name" value="PROKAR_LIPOPROTEIN"/>
    <property type="match status" value="1"/>
</dbReference>
<feature type="domain" description="Type II/III secretion system secretin-like" evidence="5">
    <location>
        <begin position="323"/>
        <end position="481"/>
    </location>
</feature>
<dbReference type="AlphaFoldDB" id="A0A9X3CSN4"/>
<reference evidence="6" key="1">
    <citation type="submission" date="2022-02" db="EMBL/GenBank/DDBJ databases">
        <title>Vibrio sp. nov, a new bacterium isolated from seawater.</title>
        <authorList>
            <person name="Yuan Y."/>
        </authorList>
    </citation>
    <scope>NUCLEOTIDE SEQUENCE</scope>
    <source>
        <strain evidence="6">ZSDZ65</strain>
    </source>
</reference>